<evidence type="ECO:0000256" key="5">
    <source>
        <dbReference type="ARBA" id="ARBA00022989"/>
    </source>
</evidence>
<keyword evidence="9" id="KW-1185">Reference proteome</keyword>
<evidence type="ECO:0000256" key="7">
    <source>
        <dbReference type="SAM" id="MobiDB-lite"/>
    </source>
</evidence>
<comment type="caution">
    <text evidence="8">The sequence shown here is derived from an EMBL/GenBank/DDBJ whole genome shotgun (WGS) entry which is preliminary data.</text>
</comment>
<comment type="similarity">
    <text evidence="2">Belongs to the VirD4/TraG family.</text>
</comment>
<dbReference type="SUPFAM" id="SSF52540">
    <property type="entry name" value="P-loop containing nucleoside triphosphate hydrolases"/>
    <property type="match status" value="1"/>
</dbReference>
<evidence type="ECO:0000256" key="3">
    <source>
        <dbReference type="ARBA" id="ARBA00022475"/>
    </source>
</evidence>
<dbReference type="CDD" id="cd01127">
    <property type="entry name" value="TrwB_TraG_TraD_VirD4"/>
    <property type="match status" value="1"/>
</dbReference>
<proteinExistence type="inferred from homology"/>
<dbReference type="Gene3D" id="3.40.50.300">
    <property type="entry name" value="P-loop containing nucleotide triphosphate hydrolases"/>
    <property type="match status" value="1"/>
</dbReference>
<keyword evidence="5" id="KW-1133">Transmembrane helix</keyword>
<evidence type="ECO:0000256" key="1">
    <source>
        <dbReference type="ARBA" id="ARBA00004651"/>
    </source>
</evidence>
<organism evidence="8 9">
    <name type="scientific">Pelomonas lactea</name>
    <dbReference type="NCBI Taxonomy" id="3299030"/>
    <lineage>
        <taxon>Bacteria</taxon>
        <taxon>Pseudomonadati</taxon>
        <taxon>Pseudomonadota</taxon>
        <taxon>Betaproteobacteria</taxon>
        <taxon>Burkholderiales</taxon>
        <taxon>Sphaerotilaceae</taxon>
        <taxon>Roseateles</taxon>
    </lineage>
</organism>
<gene>
    <name evidence="8" type="ORF">ACG04Q_21510</name>
</gene>
<keyword evidence="4" id="KW-0812">Transmembrane</keyword>
<accession>A0ABW7GQC5</accession>
<sequence length="520" mass="57262">MAARGGLTAAAMALRPLLVSRVIRSSMVSTSMVCWRRRLIGLPHRYCTSRTSQTLWEPPDASWSAFDRRPRSMQPPPPSQHGLLLAWQQRQQRPPGFLARPLSHPTGHPSGEIHDGQEGHLVVVARSGTGKNRSCVMPWLLTHDGAALVVDIKGENALVCARHRRELGQQVHVFNPFGLQAMAFAERGFTPARCNPIDELDPEHEDFADDCMTLAEDLAGPAPPNLPDPFWRSGALGLIAAAIAWVAWAARYVAGVPPEDRSLGGVWRLLCAHDLTYRLAVILDTHAQHARFTPYIHEEFGNLLEAEEKVRMSIRSEALSLMRVFSSPRIQQATSASDFKIATLSDPEARDSIFVVMPAERLASHAAVLRVLLGRALMAIARRQTRPTQPTLIVLDELAQIGPLPAVKVAVTLLRGFGAKVAICLQSVAQLRGMWPTDYATILENSALLNFGNASEAAAHEVAQQLGDIDATKLFALGDEEMAVHLPGHRTFVARKLDYLSDALFKGRFDPSPYYTARRR</sequence>
<evidence type="ECO:0000256" key="4">
    <source>
        <dbReference type="ARBA" id="ARBA00022692"/>
    </source>
</evidence>
<evidence type="ECO:0000313" key="9">
    <source>
        <dbReference type="Proteomes" id="UP001606302"/>
    </source>
</evidence>
<dbReference type="InterPro" id="IPR051539">
    <property type="entry name" value="T4SS-coupling_protein"/>
</dbReference>
<dbReference type="EMBL" id="JBIGHX010000009">
    <property type="protein sequence ID" value="MFG6464161.1"/>
    <property type="molecule type" value="Genomic_DNA"/>
</dbReference>
<comment type="subcellular location">
    <subcellularLocation>
        <location evidence="1">Cell membrane</location>
        <topology evidence="1">Multi-pass membrane protein</topology>
    </subcellularLocation>
</comment>
<reference evidence="8 9" key="1">
    <citation type="submission" date="2024-08" db="EMBL/GenBank/DDBJ databases">
        <authorList>
            <person name="Lu H."/>
        </authorList>
    </citation>
    <scope>NUCLEOTIDE SEQUENCE [LARGE SCALE GENOMIC DNA]</scope>
    <source>
        <strain evidence="8 9">DXS20W</strain>
    </source>
</reference>
<evidence type="ECO:0000256" key="6">
    <source>
        <dbReference type="ARBA" id="ARBA00023136"/>
    </source>
</evidence>
<dbReference type="RefSeq" id="WP_394513732.1">
    <property type="nucleotide sequence ID" value="NZ_JBIGHX010000009.1"/>
</dbReference>
<dbReference type="PANTHER" id="PTHR37937:SF1">
    <property type="entry name" value="CONJUGATIVE TRANSFER: DNA TRANSPORT"/>
    <property type="match status" value="1"/>
</dbReference>
<evidence type="ECO:0000256" key="2">
    <source>
        <dbReference type="ARBA" id="ARBA00008806"/>
    </source>
</evidence>
<feature type="region of interest" description="Disordered" evidence="7">
    <location>
        <begin position="95"/>
        <end position="115"/>
    </location>
</feature>
<keyword evidence="3" id="KW-1003">Cell membrane</keyword>
<evidence type="ECO:0000313" key="8">
    <source>
        <dbReference type="EMBL" id="MFG6464161.1"/>
    </source>
</evidence>
<keyword evidence="6" id="KW-0472">Membrane</keyword>
<name>A0ABW7GQC5_9BURK</name>
<dbReference type="InterPro" id="IPR003688">
    <property type="entry name" value="TraG/VirD4"/>
</dbReference>
<dbReference type="Pfam" id="PF02534">
    <property type="entry name" value="T4SS-DNA_transf"/>
    <property type="match status" value="1"/>
</dbReference>
<dbReference type="PANTHER" id="PTHR37937">
    <property type="entry name" value="CONJUGATIVE TRANSFER: DNA TRANSPORT"/>
    <property type="match status" value="1"/>
</dbReference>
<protein>
    <submittedName>
        <fullName evidence="8">Type IV secretory system conjugative DNA transfer family protein</fullName>
    </submittedName>
</protein>
<dbReference type="InterPro" id="IPR027417">
    <property type="entry name" value="P-loop_NTPase"/>
</dbReference>
<dbReference type="Proteomes" id="UP001606302">
    <property type="component" value="Unassembled WGS sequence"/>
</dbReference>